<proteinExistence type="predicted"/>
<dbReference type="Proteomes" id="UP000095038">
    <property type="component" value="Unassembled WGS sequence"/>
</dbReference>
<evidence type="ECO:0000313" key="2">
    <source>
        <dbReference type="Proteomes" id="UP000095038"/>
    </source>
</evidence>
<dbReference type="EMBL" id="KV454477">
    <property type="protein sequence ID" value="ODV62398.1"/>
    <property type="molecule type" value="Genomic_DNA"/>
</dbReference>
<dbReference type="InParanoid" id="A0A1D2VLA5"/>
<evidence type="ECO:0000313" key="1">
    <source>
        <dbReference type="EMBL" id="ODV62398.1"/>
    </source>
</evidence>
<keyword evidence="2" id="KW-1185">Reference proteome</keyword>
<dbReference type="GeneID" id="30966459"/>
<organism evidence="1 2">
    <name type="scientific">Ascoidea rubescens DSM 1968</name>
    <dbReference type="NCBI Taxonomy" id="1344418"/>
    <lineage>
        <taxon>Eukaryota</taxon>
        <taxon>Fungi</taxon>
        <taxon>Dikarya</taxon>
        <taxon>Ascomycota</taxon>
        <taxon>Saccharomycotina</taxon>
        <taxon>Saccharomycetes</taxon>
        <taxon>Ascoideaceae</taxon>
        <taxon>Ascoidea</taxon>
    </lineage>
</organism>
<reference evidence="2" key="1">
    <citation type="submission" date="2016-05" db="EMBL/GenBank/DDBJ databases">
        <title>Comparative genomics of biotechnologically important yeasts.</title>
        <authorList>
            <consortium name="DOE Joint Genome Institute"/>
            <person name="Riley R."/>
            <person name="Haridas S."/>
            <person name="Wolfe K.H."/>
            <person name="Lopes M.R."/>
            <person name="Hittinger C.T."/>
            <person name="Goker M."/>
            <person name="Salamov A."/>
            <person name="Wisecaver J."/>
            <person name="Long T.M."/>
            <person name="Aerts A.L."/>
            <person name="Barry K."/>
            <person name="Choi C."/>
            <person name="Clum A."/>
            <person name="Coughlan A.Y."/>
            <person name="Deshpande S."/>
            <person name="Douglass A.P."/>
            <person name="Hanson S.J."/>
            <person name="Klenk H.-P."/>
            <person name="Labutti K."/>
            <person name="Lapidus A."/>
            <person name="Lindquist E."/>
            <person name="Lipzen A."/>
            <person name="Meier-Kolthoff J.P."/>
            <person name="Ohm R.A."/>
            <person name="Otillar R.P."/>
            <person name="Pangilinan J."/>
            <person name="Peng Y."/>
            <person name="Rokas A."/>
            <person name="Rosa C.A."/>
            <person name="Scheuner C."/>
            <person name="Sibirny A.A."/>
            <person name="Slot J.C."/>
            <person name="Stielow J.B."/>
            <person name="Sun H."/>
            <person name="Kurtzman C.P."/>
            <person name="Blackwell M."/>
            <person name="Grigoriev I.V."/>
            <person name="Jeffries T.W."/>
        </authorList>
    </citation>
    <scope>NUCLEOTIDE SEQUENCE [LARGE SCALE GENOMIC DNA]</scope>
    <source>
        <strain evidence="2">DSM 1968</strain>
    </source>
</reference>
<accession>A0A1D2VLA5</accession>
<gene>
    <name evidence="1" type="ORF">ASCRUDRAFT_74782</name>
</gene>
<dbReference type="AlphaFoldDB" id="A0A1D2VLA5"/>
<name>A0A1D2VLA5_9ASCO</name>
<sequence length="84" mass="8715">MLQELLCTEVAEHYLSCSKPSSPSQSGARTVCASAGALETARTALETHLETQHSCQAVHLVGSFSFCSSANFGGLGLISASDQP</sequence>
<dbReference type="RefSeq" id="XP_020048705.1">
    <property type="nucleotide sequence ID" value="XM_020192823.1"/>
</dbReference>
<protein>
    <submittedName>
        <fullName evidence="1">Uncharacterized protein</fullName>
    </submittedName>
</protein>